<protein>
    <recommendedName>
        <fullName evidence="5">Outer membrane protein beta-barrel domain-containing protein</fullName>
    </recommendedName>
</protein>
<evidence type="ECO:0000313" key="3">
    <source>
        <dbReference type="EMBL" id="SCX01735.1"/>
    </source>
</evidence>
<feature type="chain" id="PRO_5010161457" description="Outer membrane protein beta-barrel domain-containing protein" evidence="2">
    <location>
        <begin position="22"/>
        <end position="346"/>
    </location>
</feature>
<accession>A0A1G4V5W1</accession>
<evidence type="ECO:0000256" key="2">
    <source>
        <dbReference type="SAM" id="SignalP"/>
    </source>
</evidence>
<gene>
    <name evidence="3" type="ORF">SAMN02927925_00390</name>
</gene>
<evidence type="ECO:0000313" key="4">
    <source>
        <dbReference type="Proteomes" id="UP000182124"/>
    </source>
</evidence>
<organism evidence="3 4">
    <name type="scientific">Flavobacterium saliperosum</name>
    <dbReference type="NCBI Taxonomy" id="329186"/>
    <lineage>
        <taxon>Bacteria</taxon>
        <taxon>Pseudomonadati</taxon>
        <taxon>Bacteroidota</taxon>
        <taxon>Flavobacteriia</taxon>
        <taxon>Flavobacteriales</taxon>
        <taxon>Flavobacteriaceae</taxon>
        <taxon>Flavobacterium</taxon>
    </lineage>
</organism>
<dbReference type="RefSeq" id="WP_023575443.1">
    <property type="nucleotide sequence ID" value="NZ_CBCSBQ010000003.1"/>
</dbReference>
<dbReference type="eggNOG" id="COG0086">
    <property type="taxonomic scope" value="Bacteria"/>
</dbReference>
<reference evidence="3 4" key="1">
    <citation type="submission" date="2016-10" db="EMBL/GenBank/DDBJ databases">
        <authorList>
            <person name="de Groot N.N."/>
        </authorList>
    </citation>
    <scope>NUCLEOTIDE SEQUENCE [LARGE SCALE GENOMIC DNA]</scope>
    <source>
        <strain evidence="3 4">CGMCC 1.3801</strain>
    </source>
</reference>
<evidence type="ECO:0000256" key="1">
    <source>
        <dbReference type="SAM" id="Coils"/>
    </source>
</evidence>
<feature type="signal peptide" evidence="2">
    <location>
        <begin position="1"/>
        <end position="21"/>
    </location>
</feature>
<evidence type="ECO:0008006" key="5">
    <source>
        <dbReference type="Google" id="ProtNLM"/>
    </source>
</evidence>
<dbReference type="STRING" id="329186.SAMN02927925_00390"/>
<dbReference type="AlphaFoldDB" id="A0A1G4V5W1"/>
<proteinExistence type="predicted"/>
<keyword evidence="2" id="KW-0732">Signal</keyword>
<name>A0A1G4V5W1_9FLAO</name>
<dbReference type="EMBL" id="FMTY01000001">
    <property type="protein sequence ID" value="SCX01735.1"/>
    <property type="molecule type" value="Genomic_DNA"/>
</dbReference>
<feature type="coiled-coil region" evidence="1">
    <location>
        <begin position="73"/>
        <end position="100"/>
    </location>
</feature>
<sequence>MQKIIFYVVVSLCFFVSKITAQETFEQRAKTIAQNIEFITKEEKQALKDQVDDINKQLEMGRLTQEQADKMKIEVATVQAKKIEDRVALEQEKLNALVQEKVEGKISDTTKTRKKHRFGITVSGGELNEEGKEKRTTSQFVIAGGVNNLVTDGAVANSDFGYLRSVFYEWGFTKRTRLAKESNLLHFKYGLSFMYNIVAPTDNRYFVDNGKETVLETFPVDLRKKDTYFKNVYIAVPLHLEFDFSKKSVKEGKKFYKSHDGFRLGVGGFAGYNINSKQFLSYEVDGYRIKEKQKGSWNVNDWNYGLSSYIGWGQTSLYAKYDLSPLFKDNPVEQNNVSLGIRFDLN</sequence>
<keyword evidence="1" id="KW-0175">Coiled coil</keyword>
<dbReference type="Proteomes" id="UP000182124">
    <property type="component" value="Unassembled WGS sequence"/>
</dbReference>